<reference evidence="1" key="1">
    <citation type="journal article" date="2023" name="G3 (Bethesda)">
        <title>A reference genome for the long-term kleptoplast-retaining sea slug Elysia crispata morphotype clarki.</title>
        <authorList>
            <person name="Eastman K.E."/>
            <person name="Pendleton A.L."/>
            <person name="Shaikh M.A."/>
            <person name="Suttiyut T."/>
            <person name="Ogas R."/>
            <person name="Tomko P."/>
            <person name="Gavelis G."/>
            <person name="Widhalm J.R."/>
            <person name="Wisecaver J.H."/>
        </authorList>
    </citation>
    <scope>NUCLEOTIDE SEQUENCE</scope>
    <source>
        <strain evidence="1">ECLA1</strain>
    </source>
</reference>
<dbReference type="Proteomes" id="UP001283361">
    <property type="component" value="Unassembled WGS sequence"/>
</dbReference>
<dbReference type="AlphaFoldDB" id="A0AAE0XXG7"/>
<proteinExistence type="predicted"/>
<organism evidence="1 2">
    <name type="scientific">Elysia crispata</name>
    <name type="common">lettuce slug</name>
    <dbReference type="NCBI Taxonomy" id="231223"/>
    <lineage>
        <taxon>Eukaryota</taxon>
        <taxon>Metazoa</taxon>
        <taxon>Spiralia</taxon>
        <taxon>Lophotrochozoa</taxon>
        <taxon>Mollusca</taxon>
        <taxon>Gastropoda</taxon>
        <taxon>Heterobranchia</taxon>
        <taxon>Euthyneura</taxon>
        <taxon>Panpulmonata</taxon>
        <taxon>Sacoglossa</taxon>
        <taxon>Placobranchoidea</taxon>
        <taxon>Plakobranchidae</taxon>
        <taxon>Elysia</taxon>
    </lineage>
</organism>
<name>A0AAE0XXG7_9GAST</name>
<comment type="caution">
    <text evidence="1">The sequence shown here is derived from an EMBL/GenBank/DDBJ whole genome shotgun (WGS) entry which is preliminary data.</text>
</comment>
<sequence>MEKRGDTCSSAFCLKLKSSTKGCHKITPEQRLETFEKLWKMSTWDERKLNRDIFTPRNYALLMETAKQSPSPYHVGEVVFSDAKKMSSDYVKSIRPGKRVGHATVSDVCS</sequence>
<accession>A0AAE0XXG7</accession>
<gene>
    <name evidence="1" type="ORF">RRG08_040139</name>
</gene>
<dbReference type="EMBL" id="JAWDGP010007412">
    <property type="protein sequence ID" value="KAK3719837.1"/>
    <property type="molecule type" value="Genomic_DNA"/>
</dbReference>
<evidence type="ECO:0000313" key="1">
    <source>
        <dbReference type="EMBL" id="KAK3719837.1"/>
    </source>
</evidence>
<keyword evidence="2" id="KW-1185">Reference proteome</keyword>
<protein>
    <submittedName>
        <fullName evidence="1">Uncharacterized protein</fullName>
    </submittedName>
</protein>
<evidence type="ECO:0000313" key="2">
    <source>
        <dbReference type="Proteomes" id="UP001283361"/>
    </source>
</evidence>